<comment type="caution">
    <text evidence="3">The sequence shown here is derived from an EMBL/GenBank/DDBJ whole genome shotgun (WGS) entry which is preliminary data.</text>
</comment>
<dbReference type="SUPFAM" id="SSF47226">
    <property type="entry name" value="Histidine-containing phosphotransfer domain, HPT domain"/>
    <property type="match status" value="1"/>
</dbReference>
<dbReference type="GO" id="GO:0000160">
    <property type="term" value="P:phosphorelay signal transduction system"/>
    <property type="evidence" value="ECO:0007669"/>
    <property type="project" value="InterPro"/>
</dbReference>
<keyword evidence="1" id="KW-0597">Phosphoprotein</keyword>
<accession>A0A327VPY8</accession>
<keyword evidence="4" id="KW-1185">Reference proteome</keyword>
<dbReference type="PROSITE" id="PS50894">
    <property type="entry name" value="HPT"/>
    <property type="match status" value="1"/>
</dbReference>
<evidence type="ECO:0000313" key="4">
    <source>
        <dbReference type="Proteomes" id="UP000249819"/>
    </source>
</evidence>
<reference evidence="3 4" key="1">
    <citation type="submission" date="2018-06" db="EMBL/GenBank/DDBJ databases">
        <title>Genomic Encyclopedia of Archaeal and Bacterial Type Strains, Phase II (KMG-II): from individual species to whole genera.</title>
        <authorList>
            <person name="Goeker M."/>
        </authorList>
    </citation>
    <scope>NUCLEOTIDE SEQUENCE [LARGE SCALE GENOMIC DNA]</scope>
    <source>
        <strain evidence="3 4">DSM 29821</strain>
    </source>
</reference>
<sequence>MIHFELTHTQQELDLPVAVIVEILEASMRELNKAVSILETSYAAKDHSAIKSIAHKIHGMSMTIRLEELSGLTASIQQMEPEEILSSPIVQQTVEEIRYTQSLISKHLP</sequence>
<evidence type="ECO:0000259" key="2">
    <source>
        <dbReference type="PROSITE" id="PS50894"/>
    </source>
</evidence>
<dbReference type="InterPro" id="IPR036641">
    <property type="entry name" value="HPT_dom_sf"/>
</dbReference>
<dbReference type="Proteomes" id="UP000249819">
    <property type="component" value="Unassembled WGS sequence"/>
</dbReference>
<dbReference type="Gene3D" id="1.20.120.160">
    <property type="entry name" value="HPT domain"/>
    <property type="match status" value="1"/>
</dbReference>
<protein>
    <submittedName>
        <fullName evidence="3">Hpt domain-containing protein</fullName>
    </submittedName>
</protein>
<proteinExistence type="predicted"/>
<dbReference type="InterPro" id="IPR008207">
    <property type="entry name" value="Sig_transdc_His_kin_Hpt_dom"/>
</dbReference>
<evidence type="ECO:0000256" key="1">
    <source>
        <dbReference type="PROSITE-ProRule" id="PRU00110"/>
    </source>
</evidence>
<gene>
    <name evidence="3" type="ORF">CLV59_107172</name>
</gene>
<name>A0A327VPY8_9BACT</name>
<feature type="modified residue" description="Phosphohistidine" evidence="1">
    <location>
        <position position="55"/>
    </location>
</feature>
<dbReference type="EMBL" id="QLMA01000007">
    <property type="protein sequence ID" value="RAJ77405.1"/>
    <property type="molecule type" value="Genomic_DNA"/>
</dbReference>
<evidence type="ECO:0000313" key="3">
    <source>
        <dbReference type="EMBL" id="RAJ77405.1"/>
    </source>
</evidence>
<dbReference type="Pfam" id="PF01627">
    <property type="entry name" value="Hpt"/>
    <property type="match status" value="1"/>
</dbReference>
<dbReference type="GO" id="GO:0004672">
    <property type="term" value="F:protein kinase activity"/>
    <property type="evidence" value="ECO:0007669"/>
    <property type="project" value="UniProtKB-ARBA"/>
</dbReference>
<dbReference type="RefSeq" id="WP_111593998.1">
    <property type="nucleotide sequence ID" value="NZ_QLMA01000007.1"/>
</dbReference>
<organism evidence="3 4">
    <name type="scientific">Chitinophaga dinghuensis</name>
    <dbReference type="NCBI Taxonomy" id="1539050"/>
    <lineage>
        <taxon>Bacteria</taxon>
        <taxon>Pseudomonadati</taxon>
        <taxon>Bacteroidota</taxon>
        <taxon>Chitinophagia</taxon>
        <taxon>Chitinophagales</taxon>
        <taxon>Chitinophagaceae</taxon>
        <taxon>Chitinophaga</taxon>
    </lineage>
</organism>
<dbReference type="AlphaFoldDB" id="A0A327VPY8"/>
<feature type="domain" description="HPt" evidence="2">
    <location>
        <begin position="16"/>
        <end position="109"/>
    </location>
</feature>